<dbReference type="InterPro" id="IPR012338">
    <property type="entry name" value="Beta-lactam/transpept-like"/>
</dbReference>
<dbReference type="Gene3D" id="3.40.710.10">
    <property type="entry name" value="DD-peptidase/beta-lactamase superfamily"/>
    <property type="match status" value="1"/>
</dbReference>
<dbReference type="GO" id="GO:0016787">
    <property type="term" value="F:hydrolase activity"/>
    <property type="evidence" value="ECO:0007669"/>
    <property type="project" value="UniProtKB-KW"/>
</dbReference>
<evidence type="ECO:0000313" key="2">
    <source>
        <dbReference type="EMBL" id="MFF3227218.1"/>
    </source>
</evidence>
<dbReference type="InterPro" id="IPR001466">
    <property type="entry name" value="Beta-lactam-related"/>
</dbReference>
<dbReference type="InterPro" id="IPR050789">
    <property type="entry name" value="Diverse_Enzym_Activities"/>
</dbReference>
<sequence length="428" mass="48050">MSDTRPIPPVPPTPSVQVTKGDWQKMGFWSFQHVDKLLRTVNIPRNHGKEAELKWAQSVDRNEILHKIDVQLADNDRWTVRQIIDATDTDGWMVLHDGEVVVEEYPRMSAGTRHLLMSVSKSLTATVAGTLVDDKTINPDLEVTHYVPDLKSSGYVGATVRQVLDMVSDVEFSEDYFDTNSGVREMEAACDWTPLPRPDAPKTLKEFLRGVTAQGLGHGGRFEYRSCETNVLGWVCEAAYTMRYNTDKPFADLASELLWSKLGAEFDAYIPVDSEGTATFDAGFCVTLRDLARFGAMICRNGKSLRDDQQVVSQEWVDDIFTGGDDSEKAFKRGPKYDQLKMPKGKYRSMFWSPTRDRNVVVCIGIHGQMIYINRATQTVGVKLSSWALAEEEWKGAWKGFSALWMFDAISKHLDKSASRTPAGAASR</sequence>
<gene>
    <name evidence="2" type="ORF">ACFYV7_30780</name>
</gene>
<comment type="caution">
    <text evidence="2">The sequence shown here is derived from an EMBL/GenBank/DDBJ whole genome shotgun (WGS) entry which is preliminary data.</text>
</comment>
<dbReference type="SUPFAM" id="SSF56601">
    <property type="entry name" value="beta-lactamase/transpeptidase-like"/>
    <property type="match status" value="1"/>
</dbReference>
<evidence type="ECO:0000313" key="3">
    <source>
        <dbReference type="Proteomes" id="UP001601948"/>
    </source>
</evidence>
<evidence type="ECO:0000259" key="1">
    <source>
        <dbReference type="Pfam" id="PF00144"/>
    </source>
</evidence>
<keyword evidence="3" id="KW-1185">Reference proteome</keyword>
<accession>A0ABW6R1V2</accession>
<organism evidence="2 3">
    <name type="scientific">Nocardia suismassiliense</name>
    <dbReference type="NCBI Taxonomy" id="2077092"/>
    <lineage>
        <taxon>Bacteria</taxon>
        <taxon>Bacillati</taxon>
        <taxon>Actinomycetota</taxon>
        <taxon>Actinomycetes</taxon>
        <taxon>Mycobacteriales</taxon>
        <taxon>Nocardiaceae</taxon>
        <taxon>Nocardia</taxon>
    </lineage>
</organism>
<dbReference type="Proteomes" id="UP001601948">
    <property type="component" value="Unassembled WGS sequence"/>
</dbReference>
<dbReference type="Pfam" id="PF00144">
    <property type="entry name" value="Beta-lactamase"/>
    <property type="match status" value="1"/>
</dbReference>
<dbReference type="PANTHER" id="PTHR43283:SF7">
    <property type="entry name" value="BETA-LACTAMASE-RELATED DOMAIN-CONTAINING PROTEIN"/>
    <property type="match status" value="1"/>
</dbReference>
<reference evidence="2 3" key="1">
    <citation type="submission" date="2024-10" db="EMBL/GenBank/DDBJ databases">
        <title>The Natural Products Discovery Center: Release of the First 8490 Sequenced Strains for Exploring Actinobacteria Biosynthetic Diversity.</title>
        <authorList>
            <person name="Kalkreuter E."/>
            <person name="Kautsar S.A."/>
            <person name="Yang D."/>
            <person name="Bader C.D."/>
            <person name="Teijaro C.N."/>
            <person name="Fluegel L."/>
            <person name="Davis C.M."/>
            <person name="Simpson J.R."/>
            <person name="Lauterbach L."/>
            <person name="Steele A.D."/>
            <person name="Gui C."/>
            <person name="Meng S."/>
            <person name="Li G."/>
            <person name="Viehrig K."/>
            <person name="Ye F."/>
            <person name="Su P."/>
            <person name="Kiefer A.F."/>
            <person name="Nichols A."/>
            <person name="Cepeda A.J."/>
            <person name="Yan W."/>
            <person name="Fan B."/>
            <person name="Jiang Y."/>
            <person name="Adhikari A."/>
            <person name="Zheng C.-J."/>
            <person name="Schuster L."/>
            <person name="Cowan T.M."/>
            <person name="Smanski M.J."/>
            <person name="Chevrette M.G."/>
            <person name="De Carvalho L.P.S."/>
            <person name="Shen B."/>
        </authorList>
    </citation>
    <scope>NUCLEOTIDE SEQUENCE [LARGE SCALE GENOMIC DNA]</scope>
    <source>
        <strain evidence="2 3">NPDC003040</strain>
    </source>
</reference>
<dbReference type="EC" id="3.-.-.-" evidence="2"/>
<name>A0ABW6R1V2_9NOCA</name>
<dbReference type="EMBL" id="JBIAPI010000009">
    <property type="protein sequence ID" value="MFF3227218.1"/>
    <property type="molecule type" value="Genomic_DNA"/>
</dbReference>
<protein>
    <submittedName>
        <fullName evidence="2">Serine hydrolase domain-containing protein</fullName>
        <ecNumber evidence="2">3.-.-.-</ecNumber>
    </submittedName>
</protein>
<dbReference type="PANTHER" id="PTHR43283">
    <property type="entry name" value="BETA-LACTAMASE-RELATED"/>
    <property type="match status" value="1"/>
</dbReference>
<dbReference type="RefSeq" id="WP_387723092.1">
    <property type="nucleotide sequence ID" value="NZ_JBIAPI010000009.1"/>
</dbReference>
<proteinExistence type="predicted"/>
<feature type="domain" description="Beta-lactamase-related" evidence="1">
    <location>
        <begin position="91"/>
        <end position="389"/>
    </location>
</feature>
<keyword evidence="2" id="KW-0378">Hydrolase</keyword>